<comment type="catalytic activity">
    <reaction evidence="1">
        <text>2-phosphoglycolate + H2O = glycolate + phosphate</text>
        <dbReference type="Rhea" id="RHEA:14369"/>
        <dbReference type="ChEBI" id="CHEBI:15377"/>
        <dbReference type="ChEBI" id="CHEBI:29805"/>
        <dbReference type="ChEBI" id="CHEBI:43474"/>
        <dbReference type="ChEBI" id="CHEBI:58033"/>
        <dbReference type="EC" id="3.1.3.18"/>
    </reaction>
</comment>
<evidence type="ECO:0000256" key="3">
    <source>
        <dbReference type="ARBA" id="ARBA00006171"/>
    </source>
</evidence>
<dbReference type="InterPro" id="IPR023214">
    <property type="entry name" value="HAD_sf"/>
</dbReference>
<comment type="caution">
    <text evidence="5">The sequence shown here is derived from an EMBL/GenBank/DDBJ whole genome shotgun (WGS) entry which is preliminary data.</text>
</comment>
<sequence length="254" mass="27845">MDKPTGKLFRNCKLLLLDFDGVVTTEAEDVALKAQTLSVFAAIGTRFGERPLKMVRLASRAIHDAGGTVQLGPLLYHAARLLKPDGEPLEPTLARLIDACTDGLNYRSVARAGTVLRQGLDLIRSRGIEVAILTNGVRENVFRVLAMKGLTEAFAPEHIFDAISTLDKRGKLHPKPDPQGYRFVLEELGVKPQQCIVVDNRRKNLRSAKGEVGCFGTVYIGTSLKRKDRGVIDHLAPSFEQFMVEVVDVLGAEA</sequence>
<evidence type="ECO:0000256" key="2">
    <source>
        <dbReference type="ARBA" id="ARBA00004818"/>
    </source>
</evidence>
<organism evidence="5 6">
    <name type="scientific">Thiocapsa imhoffii</name>
    <dbReference type="NCBI Taxonomy" id="382777"/>
    <lineage>
        <taxon>Bacteria</taxon>
        <taxon>Pseudomonadati</taxon>
        <taxon>Pseudomonadota</taxon>
        <taxon>Gammaproteobacteria</taxon>
        <taxon>Chromatiales</taxon>
        <taxon>Chromatiaceae</taxon>
        <taxon>Thiocapsa</taxon>
    </lineage>
</organism>
<dbReference type="RefSeq" id="WP_200389002.1">
    <property type="nucleotide sequence ID" value="NZ_NRSD01000021.1"/>
</dbReference>
<dbReference type="GO" id="GO:0006281">
    <property type="term" value="P:DNA repair"/>
    <property type="evidence" value="ECO:0007669"/>
    <property type="project" value="TreeGrafter"/>
</dbReference>
<dbReference type="GO" id="GO:0008967">
    <property type="term" value="F:phosphoglycolate phosphatase activity"/>
    <property type="evidence" value="ECO:0007669"/>
    <property type="project" value="UniProtKB-EC"/>
</dbReference>
<dbReference type="Proteomes" id="UP001138802">
    <property type="component" value="Unassembled WGS sequence"/>
</dbReference>
<name>A0A9X1BAL7_9GAMM</name>
<evidence type="ECO:0000256" key="4">
    <source>
        <dbReference type="ARBA" id="ARBA00013078"/>
    </source>
</evidence>
<protein>
    <recommendedName>
        <fullName evidence="4">phosphoglycolate phosphatase</fullName>
        <ecNumber evidence="4">3.1.3.18</ecNumber>
    </recommendedName>
</protein>
<dbReference type="InterPro" id="IPR036412">
    <property type="entry name" value="HAD-like_sf"/>
</dbReference>
<dbReference type="PANTHER" id="PTHR43434">
    <property type="entry name" value="PHOSPHOGLYCOLATE PHOSPHATASE"/>
    <property type="match status" value="1"/>
</dbReference>
<comment type="pathway">
    <text evidence="2">Organic acid metabolism; glycolate biosynthesis; glycolate from 2-phosphoglycolate: step 1/1.</text>
</comment>
<dbReference type="SUPFAM" id="SSF56784">
    <property type="entry name" value="HAD-like"/>
    <property type="match status" value="1"/>
</dbReference>
<dbReference type="NCBIfam" id="TIGR01509">
    <property type="entry name" value="HAD-SF-IA-v3"/>
    <property type="match status" value="1"/>
</dbReference>
<dbReference type="EC" id="3.1.3.18" evidence="4"/>
<dbReference type="InterPro" id="IPR006439">
    <property type="entry name" value="HAD-SF_hydro_IA"/>
</dbReference>
<comment type="similarity">
    <text evidence="3">Belongs to the HAD-like hydrolase superfamily. CbbY/CbbZ/Gph/YieH family.</text>
</comment>
<keyword evidence="6" id="KW-1185">Reference proteome</keyword>
<gene>
    <name evidence="5" type="ORF">CKO25_16365</name>
</gene>
<dbReference type="PANTHER" id="PTHR43434:SF1">
    <property type="entry name" value="PHOSPHOGLYCOLATE PHOSPHATASE"/>
    <property type="match status" value="1"/>
</dbReference>
<proteinExistence type="inferred from homology"/>
<dbReference type="AlphaFoldDB" id="A0A9X1BAL7"/>
<dbReference type="Gene3D" id="3.40.50.1000">
    <property type="entry name" value="HAD superfamily/HAD-like"/>
    <property type="match status" value="1"/>
</dbReference>
<evidence type="ECO:0000313" key="5">
    <source>
        <dbReference type="EMBL" id="MBK1646190.1"/>
    </source>
</evidence>
<evidence type="ECO:0000313" key="6">
    <source>
        <dbReference type="Proteomes" id="UP001138802"/>
    </source>
</evidence>
<evidence type="ECO:0000256" key="1">
    <source>
        <dbReference type="ARBA" id="ARBA00000830"/>
    </source>
</evidence>
<dbReference type="Pfam" id="PF00702">
    <property type="entry name" value="Hydrolase"/>
    <property type="match status" value="1"/>
</dbReference>
<dbReference type="InterPro" id="IPR050155">
    <property type="entry name" value="HAD-like_hydrolase_sf"/>
</dbReference>
<accession>A0A9X1BAL7</accession>
<dbReference type="EMBL" id="NRSD01000021">
    <property type="protein sequence ID" value="MBK1646190.1"/>
    <property type="molecule type" value="Genomic_DNA"/>
</dbReference>
<reference evidence="5 6" key="1">
    <citation type="journal article" date="2020" name="Microorganisms">
        <title>Osmotic Adaptation and Compatible Solute Biosynthesis of Phototrophic Bacteria as Revealed from Genome Analyses.</title>
        <authorList>
            <person name="Imhoff J.F."/>
            <person name="Rahn T."/>
            <person name="Kunzel S."/>
            <person name="Keller A."/>
            <person name="Neulinger S.C."/>
        </authorList>
    </citation>
    <scope>NUCLEOTIDE SEQUENCE [LARGE SCALE GENOMIC DNA]</scope>
    <source>
        <strain evidence="5 6">DSM 21303</strain>
    </source>
</reference>